<gene>
    <name evidence="3" type="primary">cmoB</name>
    <name evidence="4" type="ORF">SAMN05216221_2354</name>
</gene>
<organism evidence="4 5">
    <name type="scientific">Pseudomonas oryzae</name>
    <dbReference type="NCBI Taxonomy" id="1392877"/>
    <lineage>
        <taxon>Bacteria</taxon>
        <taxon>Pseudomonadati</taxon>
        <taxon>Pseudomonadota</taxon>
        <taxon>Gammaproteobacteria</taxon>
        <taxon>Pseudomonadales</taxon>
        <taxon>Pseudomonadaceae</taxon>
        <taxon>Pseudomonas</taxon>
    </lineage>
</organism>
<feature type="binding site" evidence="3">
    <location>
        <position position="202"/>
    </location>
    <ligand>
        <name>carboxy-S-adenosyl-L-methionine</name>
        <dbReference type="ChEBI" id="CHEBI:134278"/>
    </ligand>
</feature>
<dbReference type="RefSeq" id="WP_090349114.1">
    <property type="nucleotide sequence ID" value="NZ_LT629751.1"/>
</dbReference>
<dbReference type="Pfam" id="PF08003">
    <property type="entry name" value="Methyltransf_9"/>
    <property type="match status" value="1"/>
</dbReference>
<keyword evidence="4" id="KW-0489">Methyltransferase</keyword>
<keyword evidence="1 3" id="KW-0808">Transferase</keyword>
<keyword evidence="5" id="KW-1185">Reference proteome</keyword>
<comment type="catalytic activity">
    <reaction evidence="3">
        <text>carboxy-S-adenosyl-L-methionine + 5-hydroxyuridine(34) in tRNA = 5-carboxymethoxyuridine(34) in tRNA + S-adenosyl-L-homocysteine + H(+)</text>
        <dbReference type="Rhea" id="RHEA:52848"/>
        <dbReference type="Rhea" id="RHEA-COMP:13381"/>
        <dbReference type="Rhea" id="RHEA-COMP:13383"/>
        <dbReference type="ChEBI" id="CHEBI:15378"/>
        <dbReference type="ChEBI" id="CHEBI:57856"/>
        <dbReference type="ChEBI" id="CHEBI:134278"/>
        <dbReference type="ChEBI" id="CHEBI:136877"/>
        <dbReference type="ChEBI" id="CHEBI:136879"/>
    </reaction>
</comment>
<accession>A0A1H1U5C6</accession>
<dbReference type="PANTHER" id="PTHR43464">
    <property type="entry name" value="METHYLTRANSFERASE"/>
    <property type="match status" value="1"/>
</dbReference>
<evidence type="ECO:0000256" key="3">
    <source>
        <dbReference type="HAMAP-Rule" id="MF_01590"/>
    </source>
</evidence>
<comment type="caution">
    <text evidence="3">Lacks conserved residue(s) required for the propagation of feature annotation.</text>
</comment>
<evidence type="ECO:0000256" key="1">
    <source>
        <dbReference type="ARBA" id="ARBA00022679"/>
    </source>
</evidence>
<dbReference type="AlphaFoldDB" id="A0A1H1U5C6"/>
<name>A0A1H1U5C6_9PSED</name>
<dbReference type="SUPFAM" id="SSF53335">
    <property type="entry name" value="S-adenosyl-L-methionine-dependent methyltransferases"/>
    <property type="match status" value="1"/>
</dbReference>
<dbReference type="OrthoDB" id="9773188at2"/>
<dbReference type="InterPro" id="IPR029063">
    <property type="entry name" value="SAM-dependent_MTases_sf"/>
</dbReference>
<dbReference type="InterPro" id="IPR027555">
    <property type="entry name" value="Mo5U34_MeTrfas-like"/>
</dbReference>
<dbReference type="NCBIfam" id="TIGR00452">
    <property type="entry name" value="tRNA 5-methoxyuridine(34)/uridine 5-oxyacetic acid(34) synthase CmoB"/>
    <property type="match status" value="1"/>
</dbReference>
<feature type="binding site" evidence="3">
    <location>
        <position position="108"/>
    </location>
    <ligand>
        <name>carboxy-S-adenosyl-L-methionine</name>
        <dbReference type="ChEBI" id="CHEBI:134278"/>
    </ligand>
</feature>
<dbReference type="HAMAP" id="MF_01590">
    <property type="entry name" value="tRNA_carboxymethyltr_CmoB"/>
    <property type="match status" value="1"/>
</dbReference>
<feature type="binding site" evidence="3">
    <location>
        <position position="132"/>
    </location>
    <ligand>
        <name>carboxy-S-adenosyl-L-methionine</name>
        <dbReference type="ChEBI" id="CHEBI:134278"/>
    </ligand>
</feature>
<feature type="binding site" evidence="3">
    <location>
        <begin position="182"/>
        <end position="183"/>
    </location>
    <ligand>
        <name>carboxy-S-adenosyl-L-methionine</name>
        <dbReference type="ChEBI" id="CHEBI:134278"/>
    </ligand>
</feature>
<feature type="binding site" evidence="3">
    <location>
        <position position="198"/>
    </location>
    <ligand>
        <name>carboxy-S-adenosyl-L-methionine</name>
        <dbReference type="ChEBI" id="CHEBI:134278"/>
    </ligand>
</feature>
<feature type="binding site" evidence="3">
    <location>
        <position position="113"/>
    </location>
    <ligand>
        <name>carboxy-S-adenosyl-L-methionine</name>
        <dbReference type="ChEBI" id="CHEBI:134278"/>
    </ligand>
</feature>
<dbReference type="NCBIfam" id="NF011650">
    <property type="entry name" value="PRK15068.1"/>
    <property type="match status" value="1"/>
</dbReference>
<comment type="subunit">
    <text evidence="3">Homotetramer.</text>
</comment>
<dbReference type="GO" id="GO:0016765">
    <property type="term" value="F:transferase activity, transferring alkyl or aryl (other than methyl) groups"/>
    <property type="evidence" value="ECO:0007669"/>
    <property type="project" value="UniProtKB-UniRule"/>
</dbReference>
<dbReference type="EC" id="2.5.1.-" evidence="3"/>
<reference evidence="5" key="1">
    <citation type="submission" date="2016-10" db="EMBL/GenBank/DDBJ databases">
        <authorList>
            <person name="Varghese N."/>
            <person name="Submissions S."/>
        </authorList>
    </citation>
    <scope>NUCLEOTIDE SEQUENCE [LARGE SCALE GENOMIC DNA]</scope>
    <source>
        <strain evidence="5">KCTC 32247</strain>
    </source>
</reference>
<dbReference type="Gene3D" id="3.40.50.150">
    <property type="entry name" value="Vaccinia Virus protein VP39"/>
    <property type="match status" value="1"/>
</dbReference>
<dbReference type="CDD" id="cd02440">
    <property type="entry name" value="AdoMet_MTases"/>
    <property type="match status" value="1"/>
</dbReference>
<comment type="function">
    <text evidence="3">Catalyzes carboxymethyl transfer from carboxy-S-adenosyl-L-methionine (Cx-SAM) to 5-hydroxyuridine (ho5U) to form 5-carboxymethoxyuridine (cmo5U) at position 34 in tRNAs.</text>
</comment>
<evidence type="ECO:0000313" key="4">
    <source>
        <dbReference type="EMBL" id="SDS67690.1"/>
    </source>
</evidence>
<feature type="binding site" evidence="3">
    <location>
        <position position="317"/>
    </location>
    <ligand>
        <name>carboxy-S-adenosyl-L-methionine</name>
        <dbReference type="ChEBI" id="CHEBI:134278"/>
    </ligand>
</feature>
<comment type="similarity">
    <text evidence="3">Belongs to the class I-like SAM-binding methyltransferase superfamily. CmoB family.</text>
</comment>
<dbReference type="GO" id="GO:0032259">
    <property type="term" value="P:methylation"/>
    <property type="evidence" value="ECO:0007669"/>
    <property type="project" value="UniProtKB-KW"/>
</dbReference>
<feature type="binding site" evidence="3">
    <location>
        <position position="94"/>
    </location>
    <ligand>
        <name>carboxy-S-adenosyl-L-methionine</name>
        <dbReference type="ChEBI" id="CHEBI:134278"/>
    </ligand>
</feature>
<dbReference type="GO" id="GO:0008168">
    <property type="term" value="F:methyltransferase activity"/>
    <property type="evidence" value="ECO:0007669"/>
    <property type="project" value="UniProtKB-KW"/>
</dbReference>
<dbReference type="PANTHER" id="PTHR43464:SF95">
    <property type="entry name" value="TRNA U34 CARBOXYMETHYLTRANSFERASE"/>
    <property type="match status" value="1"/>
</dbReference>
<dbReference type="STRING" id="1392877.SAMN05216221_2354"/>
<evidence type="ECO:0000313" key="5">
    <source>
        <dbReference type="Proteomes" id="UP000243359"/>
    </source>
</evidence>
<dbReference type="Proteomes" id="UP000243359">
    <property type="component" value="Chromosome I"/>
</dbReference>
<dbReference type="EMBL" id="LT629751">
    <property type="protein sequence ID" value="SDS67690.1"/>
    <property type="molecule type" value="Genomic_DNA"/>
</dbReference>
<protein>
    <recommendedName>
        <fullName evidence="3">tRNA U34 carboxymethyltransferase</fullName>
        <ecNumber evidence="3">2.5.1.-</ecNumber>
    </recommendedName>
</protein>
<keyword evidence="2 3" id="KW-0819">tRNA processing</keyword>
<proteinExistence type="inferred from homology"/>
<sequence>MTALASRANLPALLEHLRGTPLAGWAQTLPALLAARLADGHGDLPRWQAAVDALPALAVERRELAETFFLDGACSSAQRSTLEQALKGLIPWRKGPFELFGVQIDTEWHSDWKWARVAPHLDLTGRRVLDVGCGNGYYQWRMLGAGADCVVGIDPNWLFFCQFLAMKHYLPELRAWHLPLALEDLPEKLEGFDTVFSMGVLYHRRAPIDHLLALKDCLQRGGELVLETLVVDGDVNTVLVPEDRYAQMRNVWFLPSVPALELWLRRAGFVDVRCVDVSVTSVEEQRSTEWMKFQSLPEFLDPQDRSRTVEGLPAPTRAVLLARKP</sequence>
<dbReference type="InterPro" id="IPR010017">
    <property type="entry name" value="CmoB"/>
</dbReference>
<dbReference type="GO" id="GO:0002098">
    <property type="term" value="P:tRNA wobble uridine modification"/>
    <property type="evidence" value="ECO:0007669"/>
    <property type="project" value="InterPro"/>
</dbReference>
<evidence type="ECO:0000256" key="2">
    <source>
        <dbReference type="ARBA" id="ARBA00022694"/>
    </source>
</evidence>